<name>A0A0D7B0I8_9AGAR</name>
<dbReference type="EMBL" id="KN880727">
    <property type="protein sequence ID" value="KIY63036.1"/>
    <property type="molecule type" value="Genomic_DNA"/>
</dbReference>
<dbReference type="STRING" id="1314674.A0A0D7B0I8"/>
<feature type="region of interest" description="Disordered" evidence="1">
    <location>
        <begin position="183"/>
        <end position="243"/>
    </location>
</feature>
<keyword evidence="3" id="KW-1185">Reference proteome</keyword>
<feature type="compositionally biased region" description="Pro residues" evidence="1">
    <location>
        <begin position="276"/>
        <end position="292"/>
    </location>
</feature>
<sequence length="375" mass="42234">MSFQHFRLGAMPMPLPPHLMQQQPTSDSAYTAPTQSTFAANTHVFSSSSGQKLAPAYGTGDDDGYNLTFENLDAFNAWREKEELEQMVEFIKGDTHGSKAVPPRFKDHTKLVCARHARSGRKKYVKKHPERVRKVPSRKLDGIGCPATISFKTYFDKEEVRVCYISQHSHAVGLDNYPFTRRGRRAAREQERDRAIQNKKDNANSNGSDTQQPIASTSFMQSEPETPPEHHMHSPPQHVPQQPHIIQQPTAQYPSMMPQAFQPVPAQPAPQYGYMPQPPPYGVPAMPPPPVDQPMGQDRWQNMQSMFNQLRDQSRTYPFNTASVALLETSLMRLMFECPLAFAPPPHAMVPVAGNPMPMQQDHQDSDSDDSEGSR</sequence>
<dbReference type="OrthoDB" id="3258408at2759"/>
<feature type="compositionally biased region" description="Basic and acidic residues" evidence="1">
    <location>
        <begin position="186"/>
        <end position="202"/>
    </location>
</feature>
<dbReference type="Proteomes" id="UP000054007">
    <property type="component" value="Unassembled WGS sequence"/>
</dbReference>
<evidence type="ECO:0000313" key="2">
    <source>
        <dbReference type="EMBL" id="KIY63036.1"/>
    </source>
</evidence>
<reference evidence="2 3" key="1">
    <citation type="journal article" date="2015" name="Fungal Genet. Biol.">
        <title>Evolution of novel wood decay mechanisms in Agaricales revealed by the genome sequences of Fistulina hepatica and Cylindrobasidium torrendii.</title>
        <authorList>
            <person name="Floudas D."/>
            <person name="Held B.W."/>
            <person name="Riley R."/>
            <person name="Nagy L.G."/>
            <person name="Koehler G."/>
            <person name="Ransdell A.S."/>
            <person name="Younus H."/>
            <person name="Chow J."/>
            <person name="Chiniquy J."/>
            <person name="Lipzen A."/>
            <person name="Tritt A."/>
            <person name="Sun H."/>
            <person name="Haridas S."/>
            <person name="LaButti K."/>
            <person name="Ohm R.A."/>
            <person name="Kues U."/>
            <person name="Blanchette R.A."/>
            <person name="Grigoriev I.V."/>
            <person name="Minto R.E."/>
            <person name="Hibbett D.S."/>
        </authorList>
    </citation>
    <scope>NUCLEOTIDE SEQUENCE [LARGE SCALE GENOMIC DNA]</scope>
    <source>
        <strain evidence="2 3">FP15055 ss-10</strain>
    </source>
</reference>
<dbReference type="AlphaFoldDB" id="A0A0D7B0I8"/>
<evidence type="ECO:0000256" key="1">
    <source>
        <dbReference type="SAM" id="MobiDB-lite"/>
    </source>
</evidence>
<proteinExistence type="predicted"/>
<feature type="compositionally biased region" description="Basic and acidic residues" evidence="1">
    <location>
        <begin position="362"/>
        <end position="375"/>
    </location>
</feature>
<gene>
    <name evidence="2" type="ORF">CYLTODRAFT_426458</name>
</gene>
<feature type="compositionally biased region" description="Polar residues" evidence="1">
    <location>
        <begin position="203"/>
        <end position="224"/>
    </location>
</feature>
<evidence type="ECO:0000313" key="3">
    <source>
        <dbReference type="Proteomes" id="UP000054007"/>
    </source>
</evidence>
<feature type="compositionally biased region" description="Low complexity" evidence="1">
    <location>
        <begin position="234"/>
        <end position="243"/>
    </location>
</feature>
<feature type="compositionally biased region" description="Low complexity" evidence="1">
    <location>
        <begin position="260"/>
        <end position="275"/>
    </location>
</feature>
<accession>A0A0D7B0I8</accession>
<feature type="region of interest" description="Disordered" evidence="1">
    <location>
        <begin position="260"/>
        <end position="292"/>
    </location>
</feature>
<protein>
    <submittedName>
        <fullName evidence="2">Uncharacterized protein</fullName>
    </submittedName>
</protein>
<feature type="region of interest" description="Disordered" evidence="1">
    <location>
        <begin position="354"/>
        <end position="375"/>
    </location>
</feature>
<organism evidence="2 3">
    <name type="scientific">Cylindrobasidium torrendii FP15055 ss-10</name>
    <dbReference type="NCBI Taxonomy" id="1314674"/>
    <lineage>
        <taxon>Eukaryota</taxon>
        <taxon>Fungi</taxon>
        <taxon>Dikarya</taxon>
        <taxon>Basidiomycota</taxon>
        <taxon>Agaricomycotina</taxon>
        <taxon>Agaricomycetes</taxon>
        <taxon>Agaricomycetidae</taxon>
        <taxon>Agaricales</taxon>
        <taxon>Marasmiineae</taxon>
        <taxon>Physalacriaceae</taxon>
        <taxon>Cylindrobasidium</taxon>
    </lineage>
</organism>